<dbReference type="GO" id="GO:0046872">
    <property type="term" value="F:metal ion binding"/>
    <property type="evidence" value="ECO:0007669"/>
    <property type="project" value="UniProtKB-KW"/>
</dbReference>
<comment type="cofactor">
    <cofactor evidence="2 13">
        <name>Mg(2+)</name>
        <dbReference type="ChEBI" id="CHEBI:18420"/>
    </cofactor>
</comment>
<evidence type="ECO:0000256" key="5">
    <source>
        <dbReference type="ARBA" id="ARBA00011233"/>
    </source>
</evidence>
<dbReference type="GO" id="GO:0019253">
    <property type="term" value="P:reductive pentose-phosphate cycle"/>
    <property type="evidence" value="ECO:0007669"/>
    <property type="project" value="UniProtKB-KW"/>
</dbReference>
<comment type="catalytic activity">
    <reaction evidence="1 13">
        <text>2-phosphoglycolate + H2O = glycolate + phosphate</text>
        <dbReference type="Rhea" id="RHEA:14369"/>
        <dbReference type="ChEBI" id="CHEBI:15377"/>
        <dbReference type="ChEBI" id="CHEBI:29805"/>
        <dbReference type="ChEBI" id="CHEBI:43474"/>
        <dbReference type="ChEBI" id="CHEBI:58033"/>
        <dbReference type="EC" id="3.1.3.18"/>
    </reaction>
</comment>
<evidence type="ECO:0000256" key="2">
    <source>
        <dbReference type="ARBA" id="ARBA00001946"/>
    </source>
</evidence>
<keyword evidence="10 13" id="KW-0460">Magnesium</keyword>
<evidence type="ECO:0000256" key="10">
    <source>
        <dbReference type="ARBA" id="ARBA00022842"/>
    </source>
</evidence>
<evidence type="ECO:0000256" key="1">
    <source>
        <dbReference type="ARBA" id="ARBA00000830"/>
    </source>
</evidence>
<evidence type="ECO:0000256" key="4">
    <source>
        <dbReference type="ARBA" id="ARBA00006171"/>
    </source>
</evidence>
<feature type="active site" description="Nucleophile" evidence="13">
    <location>
        <position position="22"/>
    </location>
</feature>
<keyword evidence="11 13" id="KW-0119">Carbohydrate metabolism</keyword>
<dbReference type="GO" id="GO:0046295">
    <property type="term" value="P:glycolate biosynthetic process"/>
    <property type="evidence" value="ECO:0007669"/>
    <property type="project" value="UniProtKB-UniRule"/>
</dbReference>
<dbReference type="PANTHER" id="PTHR43434:SF1">
    <property type="entry name" value="PHOSPHOGLYCOLATE PHOSPHATASE"/>
    <property type="match status" value="1"/>
</dbReference>
<dbReference type="GO" id="GO:0006281">
    <property type="term" value="P:DNA repair"/>
    <property type="evidence" value="ECO:0007669"/>
    <property type="project" value="TreeGrafter"/>
</dbReference>
<dbReference type="InterPro" id="IPR036412">
    <property type="entry name" value="HAD-like_sf"/>
</dbReference>
<comment type="function">
    <text evidence="12 13">Specifically catalyzes the dephosphorylation of 2-phosphoglycolate. Is involved in the dissimilation of the intracellular 2-phosphoglycolate formed during the DNA repair of 3'-phosphoglycolate ends, a major class of DNA lesions induced by oxidative stress.</text>
</comment>
<evidence type="ECO:0000256" key="13">
    <source>
        <dbReference type="HAMAP-Rule" id="MF_00495"/>
    </source>
</evidence>
<evidence type="ECO:0000256" key="9">
    <source>
        <dbReference type="ARBA" id="ARBA00022801"/>
    </source>
</evidence>
<dbReference type="NCBIfam" id="TIGR01449">
    <property type="entry name" value="PGP_bact"/>
    <property type="match status" value="1"/>
</dbReference>
<keyword evidence="9 13" id="KW-0378">Hydrolase</keyword>
<dbReference type="Pfam" id="PF13419">
    <property type="entry name" value="HAD_2"/>
    <property type="match status" value="1"/>
</dbReference>
<dbReference type="Gene3D" id="3.40.50.1000">
    <property type="entry name" value="HAD superfamily/HAD-like"/>
    <property type="match status" value="1"/>
</dbReference>
<name>A0AA35D670_9BURK</name>
<comment type="subunit">
    <text evidence="5">Homotrimer.</text>
</comment>
<evidence type="ECO:0000313" key="14">
    <source>
        <dbReference type="EMBL" id="CAB5679383.1"/>
    </source>
</evidence>
<dbReference type="InterPro" id="IPR023214">
    <property type="entry name" value="HAD_sf"/>
</dbReference>
<comment type="similarity">
    <text evidence="4 13">Belongs to the HAD-like hydrolase superfamily. CbbY/CbbZ/Gph/YieH family.</text>
</comment>
<dbReference type="SFLD" id="SFLDS00003">
    <property type="entry name" value="Haloacid_Dehalogenase"/>
    <property type="match status" value="1"/>
</dbReference>
<evidence type="ECO:0000256" key="11">
    <source>
        <dbReference type="ARBA" id="ARBA00023277"/>
    </source>
</evidence>
<dbReference type="InterPro" id="IPR037512">
    <property type="entry name" value="PGPase_prok"/>
</dbReference>
<dbReference type="HAMAP" id="MF_00495">
    <property type="entry name" value="GPH_hydrolase_bact"/>
    <property type="match status" value="1"/>
</dbReference>
<feature type="binding site" evidence="13">
    <location>
        <position position="22"/>
    </location>
    <ligand>
        <name>Mg(2+)</name>
        <dbReference type="ChEBI" id="CHEBI:18420"/>
    </ligand>
</feature>
<comment type="pathway">
    <text evidence="3 13">Organic acid metabolism; glycolate biosynthesis; glycolate from 2-phosphoglycolate: step 1/1.</text>
</comment>
<proteinExistence type="inferred from homology"/>
<reference evidence="14" key="1">
    <citation type="submission" date="2020-05" db="EMBL/GenBank/DDBJ databases">
        <authorList>
            <person name="Delgado-Blas J."/>
        </authorList>
    </citation>
    <scope>NUCLEOTIDE SEQUENCE</scope>
    <source>
        <strain evidence="14">BB1454</strain>
    </source>
</reference>
<evidence type="ECO:0000256" key="8">
    <source>
        <dbReference type="ARBA" id="ARBA00022723"/>
    </source>
</evidence>
<feature type="binding site" evidence="13">
    <location>
        <position position="24"/>
    </location>
    <ligand>
        <name>Mg(2+)</name>
        <dbReference type="ChEBI" id="CHEBI:18420"/>
    </ligand>
</feature>
<organism evidence="14 15">
    <name type="scientific">Comamonas aquatica</name>
    <dbReference type="NCBI Taxonomy" id="225991"/>
    <lineage>
        <taxon>Bacteria</taxon>
        <taxon>Pseudomonadati</taxon>
        <taxon>Pseudomonadota</taxon>
        <taxon>Betaproteobacteria</taxon>
        <taxon>Burkholderiales</taxon>
        <taxon>Comamonadaceae</taxon>
        <taxon>Comamonas</taxon>
    </lineage>
</organism>
<keyword evidence="8 13" id="KW-0479">Metal-binding</keyword>
<dbReference type="SFLD" id="SFLDG01129">
    <property type="entry name" value="C1.5:_HAD__Beta-PGM__Phosphata"/>
    <property type="match status" value="1"/>
</dbReference>
<dbReference type="EMBL" id="CAHPSC010000013">
    <property type="protein sequence ID" value="CAB5679383.1"/>
    <property type="molecule type" value="Genomic_DNA"/>
</dbReference>
<dbReference type="InterPro" id="IPR006439">
    <property type="entry name" value="HAD-SF_hydro_IA"/>
</dbReference>
<keyword evidence="7" id="KW-0113">Calvin cycle</keyword>
<comment type="caution">
    <text evidence="14">The sequence shown here is derived from an EMBL/GenBank/DDBJ whole genome shotgun (WGS) entry which is preliminary data.</text>
</comment>
<feature type="binding site" evidence="13">
    <location>
        <position position="194"/>
    </location>
    <ligand>
        <name>Mg(2+)</name>
        <dbReference type="ChEBI" id="CHEBI:18420"/>
    </ligand>
</feature>
<dbReference type="InterPro" id="IPR050155">
    <property type="entry name" value="HAD-like_hydrolase_sf"/>
</dbReference>
<dbReference type="Proteomes" id="UP000834458">
    <property type="component" value="Unassembled WGS sequence"/>
</dbReference>
<dbReference type="SFLD" id="SFLDG01135">
    <property type="entry name" value="C1.5.6:_HAD__Beta-PGM__Phospha"/>
    <property type="match status" value="1"/>
</dbReference>
<dbReference type="GO" id="GO:0005829">
    <property type="term" value="C:cytosol"/>
    <property type="evidence" value="ECO:0007669"/>
    <property type="project" value="TreeGrafter"/>
</dbReference>
<evidence type="ECO:0000256" key="7">
    <source>
        <dbReference type="ARBA" id="ARBA00022567"/>
    </source>
</evidence>
<dbReference type="GO" id="GO:0008967">
    <property type="term" value="F:phosphoglycolate phosphatase activity"/>
    <property type="evidence" value="ECO:0007669"/>
    <property type="project" value="UniProtKB-UniRule"/>
</dbReference>
<gene>
    <name evidence="14" type="primary">gph_2</name>
    <name evidence="14" type="ORF">GHA_01310</name>
</gene>
<dbReference type="PANTHER" id="PTHR43434">
    <property type="entry name" value="PHOSPHOGLYCOLATE PHOSPHATASE"/>
    <property type="match status" value="1"/>
</dbReference>
<dbReference type="EC" id="3.1.3.18" evidence="6 13"/>
<dbReference type="SUPFAM" id="SSF56784">
    <property type="entry name" value="HAD-like"/>
    <property type="match status" value="1"/>
</dbReference>
<dbReference type="InterPro" id="IPR023198">
    <property type="entry name" value="PGP-like_dom2"/>
</dbReference>
<dbReference type="AlphaFoldDB" id="A0AA35D670"/>
<dbReference type="InterPro" id="IPR041492">
    <property type="entry name" value="HAD_2"/>
</dbReference>
<dbReference type="PRINTS" id="PR00413">
    <property type="entry name" value="HADHALOGNASE"/>
</dbReference>
<protein>
    <recommendedName>
        <fullName evidence="6 13">Phosphoglycolate phosphatase</fullName>
        <shortName evidence="13">PGP</shortName>
        <shortName evidence="13">PGPase</shortName>
        <ecNumber evidence="6 13">3.1.3.18</ecNumber>
    </recommendedName>
</protein>
<evidence type="ECO:0000313" key="15">
    <source>
        <dbReference type="Proteomes" id="UP000834458"/>
    </source>
</evidence>
<accession>A0AA35D670</accession>
<dbReference type="NCBIfam" id="TIGR01509">
    <property type="entry name" value="HAD-SF-IA-v3"/>
    <property type="match status" value="1"/>
</dbReference>
<dbReference type="Gene3D" id="1.10.150.240">
    <property type="entry name" value="Putative phosphatase, domain 2"/>
    <property type="match status" value="1"/>
</dbReference>
<evidence type="ECO:0000256" key="12">
    <source>
        <dbReference type="ARBA" id="ARBA00059247"/>
    </source>
</evidence>
<dbReference type="RefSeq" id="WP_051519517.1">
    <property type="nucleotide sequence ID" value="NZ_CAHPRW010000011.1"/>
</dbReference>
<dbReference type="FunFam" id="3.40.50.1000:FF:000022">
    <property type="entry name" value="Phosphoglycolate phosphatase"/>
    <property type="match status" value="1"/>
</dbReference>
<evidence type="ECO:0000256" key="3">
    <source>
        <dbReference type="ARBA" id="ARBA00004818"/>
    </source>
</evidence>
<sequence>MSVQVTVGAQALHLEVDAAIVDLDGTMVDTIGDFAEAIARMLADLQLPALDAALIEHMVGKGTEHLLRSVLAHVLAQAGHPQAARPEAVARLLPTALARYEQHYLAINGQHSALYAGVLEGLQALRAGGLRLACVTNKPLAFTRPLLAAKGLQGLFEQVFGGDSFATKKPDPLPLLKTCEALGTTPARTLMLGDSSNDAQAARAAGCPVVLVTYGYNHGQSVEAVGADALIDSIAQLRVV</sequence>
<evidence type="ECO:0000256" key="6">
    <source>
        <dbReference type="ARBA" id="ARBA00013078"/>
    </source>
</evidence>
<dbReference type="NCBIfam" id="TIGR01549">
    <property type="entry name" value="HAD-SF-IA-v1"/>
    <property type="match status" value="1"/>
</dbReference>